<evidence type="ECO:0000256" key="3">
    <source>
        <dbReference type="ARBA" id="ARBA00022475"/>
    </source>
</evidence>
<protein>
    <submittedName>
        <fullName evidence="20">Diacylglycerol kinase</fullName>
    </submittedName>
</protein>
<sequence>MPSVFHNLKYALRGLRTVLSTERSFRILSIVAVLVIIFALIIGIEDDLLVGLLLIIILILSLEIFNSAVERLVDMLAPKTHHFAKEVKDLLAAAVLLASIFAIVIGFIVFL</sequence>
<keyword evidence="9 17" id="KW-0067">ATP-binding</keyword>
<evidence type="ECO:0000256" key="6">
    <source>
        <dbReference type="ARBA" id="ARBA00022692"/>
    </source>
</evidence>
<feature type="active site" description="Proton acceptor" evidence="15">
    <location>
        <position position="63"/>
    </location>
</feature>
<dbReference type="AlphaFoldDB" id="A0A2H0NDT3"/>
<evidence type="ECO:0000256" key="7">
    <source>
        <dbReference type="ARBA" id="ARBA00022741"/>
    </source>
</evidence>
<evidence type="ECO:0000256" key="13">
    <source>
        <dbReference type="ARBA" id="ARBA00023209"/>
    </source>
</evidence>
<comment type="caution">
    <text evidence="20">The sequence shown here is derived from an EMBL/GenBank/DDBJ whole genome shotgun (WGS) entry which is preliminary data.</text>
</comment>
<feature type="binding site" evidence="18">
    <location>
        <position position="22"/>
    </location>
    <ligand>
        <name>a divalent metal cation</name>
        <dbReference type="ChEBI" id="CHEBI:60240"/>
    </ligand>
</feature>
<evidence type="ECO:0000313" key="20">
    <source>
        <dbReference type="EMBL" id="PIR07059.1"/>
    </source>
</evidence>
<feature type="transmembrane region" description="Helical" evidence="19">
    <location>
        <begin position="90"/>
        <end position="110"/>
    </location>
</feature>
<evidence type="ECO:0000256" key="17">
    <source>
        <dbReference type="PIRSR" id="PIRSR600829-3"/>
    </source>
</evidence>
<evidence type="ECO:0000313" key="21">
    <source>
        <dbReference type="Proteomes" id="UP000230564"/>
    </source>
</evidence>
<comment type="cofactor">
    <cofactor evidence="18">
        <name>Mg(2+)</name>
        <dbReference type="ChEBI" id="CHEBI:18420"/>
    </cofactor>
    <text evidence="18">Mn(2+), Zn(2+), Cd(2+) and Co(2+) support activity to lesser extents.</text>
</comment>
<organism evidence="20 21">
    <name type="scientific">Candidatus Komeilibacteria bacterium CG11_big_fil_rev_8_21_14_0_20_36_20</name>
    <dbReference type="NCBI Taxonomy" id="1974477"/>
    <lineage>
        <taxon>Bacteria</taxon>
        <taxon>Candidatus Komeiliibacteriota</taxon>
    </lineage>
</organism>
<evidence type="ECO:0000256" key="4">
    <source>
        <dbReference type="ARBA" id="ARBA00022516"/>
    </source>
</evidence>
<reference evidence="20 21" key="1">
    <citation type="submission" date="2017-09" db="EMBL/GenBank/DDBJ databases">
        <title>Depth-based differentiation of microbial function through sediment-hosted aquifers and enrichment of novel symbionts in the deep terrestrial subsurface.</title>
        <authorList>
            <person name="Probst A.J."/>
            <person name="Ladd B."/>
            <person name="Jarett J.K."/>
            <person name="Geller-Mcgrath D.E."/>
            <person name="Sieber C.M."/>
            <person name="Emerson J.B."/>
            <person name="Anantharaman K."/>
            <person name="Thomas B.C."/>
            <person name="Malmstrom R."/>
            <person name="Stieglmeier M."/>
            <person name="Klingl A."/>
            <person name="Woyke T."/>
            <person name="Ryan C.M."/>
            <person name="Banfield J.F."/>
        </authorList>
    </citation>
    <scope>NUCLEOTIDE SEQUENCE [LARGE SCALE GENOMIC DNA]</scope>
    <source>
        <strain evidence="20">CG11_big_fil_rev_8_21_14_0_20_36_20</strain>
    </source>
</reference>
<evidence type="ECO:0000256" key="18">
    <source>
        <dbReference type="PIRSR" id="PIRSR600829-4"/>
    </source>
</evidence>
<gene>
    <name evidence="20" type="ORF">COV55_01365</name>
</gene>
<evidence type="ECO:0000256" key="1">
    <source>
        <dbReference type="ARBA" id="ARBA00004651"/>
    </source>
</evidence>
<evidence type="ECO:0000256" key="14">
    <source>
        <dbReference type="ARBA" id="ARBA00023264"/>
    </source>
</evidence>
<evidence type="ECO:0000256" key="2">
    <source>
        <dbReference type="ARBA" id="ARBA00005967"/>
    </source>
</evidence>
<evidence type="ECO:0000256" key="19">
    <source>
        <dbReference type="SAM" id="Phobius"/>
    </source>
</evidence>
<keyword evidence="5" id="KW-0808">Transferase</keyword>
<dbReference type="PANTHER" id="PTHR34299">
    <property type="entry name" value="DIACYLGLYCEROL KINASE"/>
    <property type="match status" value="1"/>
</dbReference>
<keyword evidence="13" id="KW-0594">Phospholipid biosynthesis</keyword>
<dbReference type="PANTHER" id="PTHR34299:SF1">
    <property type="entry name" value="DIACYLGLYCEROL KINASE"/>
    <property type="match status" value="1"/>
</dbReference>
<dbReference type="GO" id="GO:0016301">
    <property type="term" value="F:kinase activity"/>
    <property type="evidence" value="ECO:0007669"/>
    <property type="project" value="UniProtKB-KW"/>
</dbReference>
<evidence type="ECO:0000256" key="15">
    <source>
        <dbReference type="PIRSR" id="PIRSR600829-1"/>
    </source>
</evidence>
<feature type="binding site" evidence="17">
    <location>
        <position position="70"/>
    </location>
    <ligand>
        <name>ATP</name>
        <dbReference type="ChEBI" id="CHEBI:30616"/>
    </ligand>
</feature>
<feature type="binding site" evidence="18">
    <location>
        <position position="70"/>
    </location>
    <ligand>
        <name>a divalent metal cation</name>
        <dbReference type="ChEBI" id="CHEBI:60240"/>
    </ligand>
</feature>
<keyword evidence="18" id="KW-0479">Metal-binding</keyword>
<keyword evidence="7 17" id="KW-0547">Nucleotide-binding</keyword>
<keyword evidence="11" id="KW-0443">Lipid metabolism</keyword>
<keyword evidence="8 20" id="KW-0418">Kinase</keyword>
<dbReference type="Proteomes" id="UP000230564">
    <property type="component" value="Unassembled WGS sequence"/>
</dbReference>
<accession>A0A2H0NDT3</accession>
<dbReference type="InterPro" id="IPR036945">
    <property type="entry name" value="DAGK_sf"/>
</dbReference>
<feature type="binding site" evidence="17">
    <location>
        <begin position="88"/>
        <end position="89"/>
    </location>
    <ligand>
        <name>ATP</name>
        <dbReference type="ChEBI" id="CHEBI:30616"/>
    </ligand>
</feature>
<feature type="transmembrane region" description="Helical" evidence="19">
    <location>
        <begin position="25"/>
        <end position="44"/>
    </location>
</feature>
<keyword evidence="4" id="KW-0444">Lipid biosynthesis</keyword>
<keyword evidence="18" id="KW-0460">Magnesium</keyword>
<keyword evidence="12 19" id="KW-0472">Membrane</keyword>
<feature type="transmembrane region" description="Helical" evidence="19">
    <location>
        <begin position="50"/>
        <end position="69"/>
    </location>
</feature>
<evidence type="ECO:0000256" key="10">
    <source>
        <dbReference type="ARBA" id="ARBA00022989"/>
    </source>
</evidence>
<dbReference type="GO" id="GO:0008654">
    <property type="term" value="P:phospholipid biosynthetic process"/>
    <property type="evidence" value="ECO:0007669"/>
    <property type="project" value="UniProtKB-KW"/>
</dbReference>
<evidence type="ECO:0000256" key="11">
    <source>
        <dbReference type="ARBA" id="ARBA00023098"/>
    </source>
</evidence>
<evidence type="ECO:0000256" key="8">
    <source>
        <dbReference type="ARBA" id="ARBA00022777"/>
    </source>
</evidence>
<dbReference type="GO" id="GO:0046872">
    <property type="term" value="F:metal ion binding"/>
    <property type="evidence" value="ECO:0007669"/>
    <property type="project" value="UniProtKB-KW"/>
</dbReference>
<feature type="binding site" evidence="17">
    <location>
        <position position="22"/>
    </location>
    <ligand>
        <name>ATP</name>
        <dbReference type="ChEBI" id="CHEBI:30616"/>
    </ligand>
</feature>
<dbReference type="Pfam" id="PF01219">
    <property type="entry name" value="DAGK_prokar"/>
    <property type="match status" value="1"/>
</dbReference>
<feature type="binding site" evidence="17">
    <location>
        <position position="10"/>
    </location>
    <ligand>
        <name>ATP</name>
        <dbReference type="ChEBI" id="CHEBI:30616"/>
    </ligand>
</feature>
<keyword evidence="10 19" id="KW-1133">Transmembrane helix</keyword>
<feature type="binding site" evidence="16">
    <location>
        <position position="63"/>
    </location>
    <ligand>
        <name>substrate</name>
    </ligand>
</feature>
<evidence type="ECO:0000256" key="12">
    <source>
        <dbReference type="ARBA" id="ARBA00023136"/>
    </source>
</evidence>
<keyword evidence="14" id="KW-1208">Phospholipid metabolism</keyword>
<evidence type="ECO:0000256" key="5">
    <source>
        <dbReference type="ARBA" id="ARBA00022679"/>
    </source>
</evidence>
<proteinExistence type="inferred from homology"/>
<dbReference type="InterPro" id="IPR033717">
    <property type="entry name" value="UDPK"/>
</dbReference>
<comment type="similarity">
    <text evidence="2">Belongs to the bacterial diacylglycerol kinase family.</text>
</comment>
<dbReference type="GO" id="GO:0005886">
    <property type="term" value="C:plasma membrane"/>
    <property type="evidence" value="ECO:0007669"/>
    <property type="project" value="UniProtKB-SubCell"/>
</dbReference>
<keyword evidence="3" id="KW-1003">Cell membrane</keyword>
<dbReference type="InterPro" id="IPR000829">
    <property type="entry name" value="DAGK"/>
</dbReference>
<comment type="subcellular location">
    <subcellularLocation>
        <location evidence="1">Cell membrane</location>
        <topology evidence="1">Multi-pass membrane protein</topology>
    </subcellularLocation>
</comment>
<name>A0A2H0NDT3_9BACT</name>
<keyword evidence="6 19" id="KW-0812">Transmembrane</keyword>
<evidence type="ECO:0000256" key="9">
    <source>
        <dbReference type="ARBA" id="ARBA00022840"/>
    </source>
</evidence>
<dbReference type="GO" id="GO:0005524">
    <property type="term" value="F:ATP binding"/>
    <property type="evidence" value="ECO:0007669"/>
    <property type="project" value="UniProtKB-KW"/>
</dbReference>
<dbReference type="CDD" id="cd14265">
    <property type="entry name" value="UDPK_IM_like"/>
    <property type="match status" value="1"/>
</dbReference>
<dbReference type="EMBL" id="PCWQ01000007">
    <property type="protein sequence ID" value="PIR07059.1"/>
    <property type="molecule type" value="Genomic_DNA"/>
</dbReference>
<dbReference type="Gene3D" id="1.10.287.3610">
    <property type="match status" value="1"/>
</dbReference>
<evidence type="ECO:0000256" key="16">
    <source>
        <dbReference type="PIRSR" id="PIRSR600829-2"/>
    </source>
</evidence>